<name>A0A839T2X0_AZOMA</name>
<accession>A0A839T2X0</accession>
<dbReference type="InterPro" id="IPR036107">
    <property type="entry name" value="CsrA_sf"/>
</dbReference>
<dbReference type="InterPro" id="IPR003751">
    <property type="entry name" value="CsrA"/>
</dbReference>
<sequence>MGNLVLTRHVGEKIYLKLNVTLDTDIEDVIRKLVHEGITINVKDIHNGRAAIGIEAPREVRVLRAELVDE</sequence>
<keyword evidence="1" id="KW-0010">Activator</keyword>
<proteinExistence type="predicted"/>
<dbReference type="GO" id="GO:0003723">
    <property type="term" value="F:RNA binding"/>
    <property type="evidence" value="ECO:0007669"/>
    <property type="project" value="InterPro"/>
</dbReference>
<dbReference type="EMBL" id="JACHXI010000009">
    <property type="protein sequence ID" value="MBB3103762.1"/>
    <property type="molecule type" value="Genomic_DNA"/>
</dbReference>
<evidence type="ECO:0000313" key="2">
    <source>
        <dbReference type="EMBL" id="MBB3103762.1"/>
    </source>
</evidence>
<dbReference type="GO" id="GO:0006109">
    <property type="term" value="P:regulation of carbohydrate metabolic process"/>
    <property type="evidence" value="ECO:0007669"/>
    <property type="project" value="InterPro"/>
</dbReference>
<gene>
    <name evidence="2" type="ORF">FHR87_002159</name>
</gene>
<dbReference type="Pfam" id="PF02599">
    <property type="entry name" value="CsrA"/>
    <property type="match status" value="1"/>
</dbReference>
<keyword evidence="3" id="KW-1185">Reference proteome</keyword>
<comment type="caution">
    <text evidence="2">The sequence shown here is derived from an EMBL/GenBank/DDBJ whole genome shotgun (WGS) entry which is preliminary data.</text>
</comment>
<evidence type="ECO:0000313" key="3">
    <source>
        <dbReference type="Proteomes" id="UP000549250"/>
    </source>
</evidence>
<dbReference type="AlphaFoldDB" id="A0A839T2X0"/>
<dbReference type="RefSeq" id="WP_183166671.1">
    <property type="nucleotide sequence ID" value="NZ_JACHXI010000009.1"/>
</dbReference>
<dbReference type="SUPFAM" id="SSF117130">
    <property type="entry name" value="CsrA-like"/>
    <property type="match status" value="1"/>
</dbReference>
<organism evidence="2 3">
    <name type="scientific">Azomonas macrocytogenes</name>
    <name type="common">Azotobacter macrocytogenes</name>
    <dbReference type="NCBI Taxonomy" id="69962"/>
    <lineage>
        <taxon>Bacteria</taxon>
        <taxon>Pseudomonadati</taxon>
        <taxon>Pseudomonadota</taxon>
        <taxon>Gammaproteobacteria</taxon>
        <taxon>Pseudomonadales</taxon>
        <taxon>Pseudomonadaceae</taxon>
        <taxon>Azomonas</taxon>
    </lineage>
</organism>
<protein>
    <submittedName>
        <fullName evidence="2">SRNA-binding carbon storage regulator CsrA</fullName>
    </submittedName>
</protein>
<dbReference type="Proteomes" id="UP000549250">
    <property type="component" value="Unassembled WGS sequence"/>
</dbReference>
<dbReference type="GO" id="GO:0006402">
    <property type="term" value="P:mRNA catabolic process"/>
    <property type="evidence" value="ECO:0007669"/>
    <property type="project" value="InterPro"/>
</dbReference>
<evidence type="ECO:0000256" key="1">
    <source>
        <dbReference type="ARBA" id="ARBA00023159"/>
    </source>
</evidence>
<reference evidence="2 3" key="1">
    <citation type="submission" date="2020-08" db="EMBL/GenBank/DDBJ databases">
        <title>Genomic Encyclopedia of Type Strains, Phase III (KMG-III): the genomes of soil and plant-associated and newly described type strains.</title>
        <authorList>
            <person name="Whitman W."/>
        </authorList>
    </citation>
    <scope>NUCLEOTIDE SEQUENCE [LARGE SCALE GENOMIC DNA]</scope>
    <source>
        <strain evidence="2 3">CECT 4462</strain>
    </source>
</reference>
<dbReference type="Gene3D" id="2.60.40.4380">
    <property type="entry name" value="Translational regulator CsrA"/>
    <property type="match status" value="1"/>
</dbReference>